<dbReference type="EC" id="5.99.1.4" evidence="1"/>
<dbReference type="RefSeq" id="WP_028092238.1">
    <property type="nucleotide sequence ID" value="NZ_BNAP01000001.1"/>
</dbReference>
<comment type="similarity">
    <text evidence="1">Belongs to the GST superfamily. NadH family.</text>
</comment>
<evidence type="ECO:0000259" key="3">
    <source>
        <dbReference type="Pfam" id="PF01323"/>
    </source>
</evidence>
<evidence type="ECO:0000313" key="4">
    <source>
        <dbReference type="EMBL" id="GHG81146.1"/>
    </source>
</evidence>
<feature type="active site" description="Nucleophile" evidence="2">
    <location>
        <position position="12"/>
    </location>
</feature>
<dbReference type="GO" id="GO:0004364">
    <property type="term" value="F:glutathione transferase activity"/>
    <property type="evidence" value="ECO:0007669"/>
    <property type="project" value="TreeGrafter"/>
</dbReference>
<comment type="catalytic activity">
    <reaction evidence="1">
        <text>2-hydroxychromene-2-carboxylate = (3E)-4-(2-hydroxyphenyl)-2-oxobut-3-enoate</text>
        <dbReference type="Rhea" id="RHEA:27401"/>
        <dbReference type="ChEBI" id="CHEBI:59350"/>
        <dbReference type="ChEBI" id="CHEBI:59353"/>
        <dbReference type="EC" id="5.99.1.4"/>
    </reaction>
</comment>
<dbReference type="SUPFAM" id="SSF52833">
    <property type="entry name" value="Thioredoxin-like"/>
    <property type="match status" value="1"/>
</dbReference>
<dbReference type="GO" id="GO:0004602">
    <property type="term" value="F:glutathione peroxidase activity"/>
    <property type="evidence" value="ECO:0007669"/>
    <property type="project" value="TreeGrafter"/>
</dbReference>
<dbReference type="PANTHER" id="PTHR42943">
    <property type="entry name" value="GLUTATHIONE S-TRANSFERASE KAPPA"/>
    <property type="match status" value="1"/>
</dbReference>
<dbReference type="EMBL" id="BNAP01000001">
    <property type="protein sequence ID" value="GHG81146.1"/>
    <property type="molecule type" value="Genomic_DNA"/>
</dbReference>
<dbReference type="GO" id="GO:0018845">
    <property type="term" value="F:2-hydroxychromene-2-carboxylate isomerase activity"/>
    <property type="evidence" value="ECO:0007669"/>
    <property type="project" value="UniProtKB-UniRule"/>
</dbReference>
<organism evidence="4 5">
    <name type="scientific">Pseudodonghicola xiamenensis</name>
    <dbReference type="NCBI Taxonomy" id="337702"/>
    <lineage>
        <taxon>Bacteria</taxon>
        <taxon>Pseudomonadati</taxon>
        <taxon>Pseudomonadota</taxon>
        <taxon>Alphaproteobacteria</taxon>
        <taxon>Rhodobacterales</taxon>
        <taxon>Paracoccaceae</taxon>
        <taxon>Pseudodonghicola</taxon>
    </lineage>
</organism>
<dbReference type="CDD" id="cd03022">
    <property type="entry name" value="DsbA_HCCA_Iso"/>
    <property type="match status" value="1"/>
</dbReference>
<dbReference type="Proteomes" id="UP000611500">
    <property type="component" value="Unassembled WGS sequence"/>
</dbReference>
<protein>
    <recommendedName>
        <fullName evidence="1">2-hydroxychromene-2-carboxylate isomerase</fullName>
        <ecNumber evidence="1">5.99.1.4</ecNumber>
    </recommendedName>
</protein>
<dbReference type="InterPro" id="IPR001853">
    <property type="entry name" value="DSBA-like_thioredoxin_dom"/>
</dbReference>
<dbReference type="Pfam" id="PF01323">
    <property type="entry name" value="DSBA"/>
    <property type="match status" value="1"/>
</dbReference>
<reference evidence="4" key="1">
    <citation type="journal article" date="2014" name="Int. J. Syst. Evol. Microbiol.">
        <title>Complete genome sequence of Corynebacterium casei LMG S-19264T (=DSM 44701T), isolated from a smear-ripened cheese.</title>
        <authorList>
            <consortium name="US DOE Joint Genome Institute (JGI-PGF)"/>
            <person name="Walter F."/>
            <person name="Albersmeier A."/>
            <person name="Kalinowski J."/>
            <person name="Ruckert C."/>
        </authorList>
    </citation>
    <scope>NUCLEOTIDE SEQUENCE</scope>
    <source>
        <strain evidence="4">CGMCC 1.7081</strain>
    </source>
</reference>
<sequence>MQEIEFLYDFVSNNSYLVHRVLPDLARRHGARIRYRPIFLGGLFKATGNQPPFIAFRDVPAKLAHHNREIERFVARHAIPYHMSPYFPLNTLPVLRGAIAAQGKPWETTYIDAFFNAMWVHGQQIDRPEVIEDILTEAGLPKAEILAAMADPQIKAALTAGTDQAVSRGVFGAPTLFLGEEMFFGKDSLPDLEYALTGQA</sequence>
<name>A0A8J3H538_9RHOB</name>
<accession>A0A8J3H538</accession>
<evidence type="ECO:0000313" key="5">
    <source>
        <dbReference type="Proteomes" id="UP000611500"/>
    </source>
</evidence>
<dbReference type="InterPro" id="IPR036249">
    <property type="entry name" value="Thioredoxin-like_sf"/>
</dbReference>
<dbReference type="InterPro" id="IPR044087">
    <property type="entry name" value="NahD-like"/>
</dbReference>
<dbReference type="PANTHER" id="PTHR42943:SF2">
    <property type="entry name" value="GLUTATHIONE S-TRANSFERASE KAPPA 1"/>
    <property type="match status" value="1"/>
</dbReference>
<feature type="domain" description="DSBA-like thioredoxin" evidence="3">
    <location>
        <begin position="4"/>
        <end position="196"/>
    </location>
</feature>
<reference evidence="4" key="2">
    <citation type="submission" date="2020-09" db="EMBL/GenBank/DDBJ databases">
        <authorList>
            <person name="Sun Q."/>
            <person name="Zhou Y."/>
        </authorList>
    </citation>
    <scope>NUCLEOTIDE SEQUENCE</scope>
    <source>
        <strain evidence="4">CGMCC 1.7081</strain>
    </source>
</reference>
<comment type="caution">
    <text evidence="4">The sequence shown here is derived from an EMBL/GenBank/DDBJ whole genome shotgun (WGS) entry which is preliminary data.</text>
</comment>
<dbReference type="PIRSF" id="PIRSF006386">
    <property type="entry name" value="HCCAis_GSTk"/>
    <property type="match status" value="1"/>
</dbReference>
<keyword evidence="1 4" id="KW-0413">Isomerase</keyword>
<dbReference type="Gene3D" id="3.40.30.10">
    <property type="entry name" value="Glutaredoxin"/>
    <property type="match status" value="1"/>
</dbReference>
<gene>
    <name evidence="4" type="ORF">GCM10010961_04980</name>
</gene>
<proteinExistence type="inferred from homology"/>
<evidence type="ECO:0000256" key="2">
    <source>
        <dbReference type="PIRSR" id="PIRSR006386-1"/>
    </source>
</evidence>
<dbReference type="GO" id="GO:0006749">
    <property type="term" value="P:glutathione metabolic process"/>
    <property type="evidence" value="ECO:0007669"/>
    <property type="project" value="TreeGrafter"/>
</dbReference>
<dbReference type="GO" id="GO:1901170">
    <property type="term" value="P:naphthalene catabolic process"/>
    <property type="evidence" value="ECO:0007669"/>
    <property type="project" value="InterPro"/>
</dbReference>
<evidence type="ECO:0000256" key="1">
    <source>
        <dbReference type="PIRNR" id="PIRNR006386"/>
    </source>
</evidence>
<keyword evidence="5" id="KW-1185">Reference proteome</keyword>
<dbReference type="AlphaFoldDB" id="A0A8J3H538"/>
<dbReference type="InterPro" id="IPR051924">
    <property type="entry name" value="GST_Kappa/NadH"/>
</dbReference>
<dbReference type="InterPro" id="IPR014440">
    <property type="entry name" value="HCCAis_GSTk"/>
</dbReference>